<keyword evidence="7 9" id="KW-0408">Iron</keyword>
<comment type="pathway">
    <text evidence="2">Secondary metabolite biosynthesis.</text>
</comment>
<evidence type="ECO:0000256" key="9">
    <source>
        <dbReference type="PIRSR" id="PIRSR602401-1"/>
    </source>
</evidence>
<evidence type="ECO:0000256" key="7">
    <source>
        <dbReference type="ARBA" id="ARBA00023004"/>
    </source>
</evidence>
<feature type="non-terminal residue" evidence="11">
    <location>
        <position position="1"/>
    </location>
</feature>
<evidence type="ECO:0000256" key="5">
    <source>
        <dbReference type="ARBA" id="ARBA00022723"/>
    </source>
</evidence>
<evidence type="ECO:0008006" key="13">
    <source>
        <dbReference type="Google" id="ProtNLM"/>
    </source>
</evidence>
<dbReference type="HOGENOM" id="CLU_001570_20_0_1"/>
<dbReference type="EMBL" id="KN834815">
    <property type="protein sequence ID" value="KIK54563.1"/>
    <property type="molecule type" value="Genomic_DNA"/>
</dbReference>
<dbReference type="InterPro" id="IPR001128">
    <property type="entry name" value="Cyt_P450"/>
</dbReference>
<dbReference type="GO" id="GO:0016705">
    <property type="term" value="F:oxidoreductase activity, acting on paired donors, with incorporation or reduction of molecular oxygen"/>
    <property type="evidence" value="ECO:0007669"/>
    <property type="project" value="InterPro"/>
</dbReference>
<dbReference type="SUPFAM" id="SSF48264">
    <property type="entry name" value="Cytochrome P450"/>
    <property type="match status" value="1"/>
</dbReference>
<dbReference type="PRINTS" id="PR00385">
    <property type="entry name" value="P450"/>
</dbReference>
<feature type="non-terminal residue" evidence="11">
    <location>
        <position position="198"/>
    </location>
</feature>
<evidence type="ECO:0000256" key="10">
    <source>
        <dbReference type="RuleBase" id="RU000461"/>
    </source>
</evidence>
<dbReference type="AlphaFoldDB" id="A0A0D0CI11"/>
<dbReference type="PANTHER" id="PTHR46300">
    <property type="entry name" value="P450, PUTATIVE (EUROFUNG)-RELATED-RELATED"/>
    <property type="match status" value="1"/>
</dbReference>
<keyword evidence="12" id="KW-1185">Reference proteome</keyword>
<proteinExistence type="inferred from homology"/>
<gene>
    <name evidence="11" type="ORF">GYMLUDRAFT_177015</name>
</gene>
<protein>
    <recommendedName>
        <fullName evidence="13">Cytochrome P450</fullName>
    </recommendedName>
</protein>
<evidence type="ECO:0000256" key="1">
    <source>
        <dbReference type="ARBA" id="ARBA00001971"/>
    </source>
</evidence>
<keyword evidence="6 10" id="KW-0560">Oxidoreductase</keyword>
<accession>A0A0D0CI11</accession>
<evidence type="ECO:0000256" key="2">
    <source>
        <dbReference type="ARBA" id="ARBA00005179"/>
    </source>
</evidence>
<dbReference type="PRINTS" id="PR00463">
    <property type="entry name" value="EP450I"/>
</dbReference>
<comment type="similarity">
    <text evidence="3 10">Belongs to the cytochrome P450 family.</text>
</comment>
<dbReference type="InterPro" id="IPR036396">
    <property type="entry name" value="Cyt_P450_sf"/>
</dbReference>
<evidence type="ECO:0000256" key="6">
    <source>
        <dbReference type="ARBA" id="ARBA00023002"/>
    </source>
</evidence>
<evidence type="ECO:0000313" key="11">
    <source>
        <dbReference type="EMBL" id="KIK54563.1"/>
    </source>
</evidence>
<dbReference type="GO" id="GO:0020037">
    <property type="term" value="F:heme binding"/>
    <property type="evidence" value="ECO:0007669"/>
    <property type="project" value="InterPro"/>
</dbReference>
<dbReference type="Proteomes" id="UP000053593">
    <property type="component" value="Unassembled WGS sequence"/>
</dbReference>
<dbReference type="OrthoDB" id="3934656at2759"/>
<evidence type="ECO:0000256" key="3">
    <source>
        <dbReference type="ARBA" id="ARBA00010617"/>
    </source>
</evidence>
<evidence type="ECO:0000256" key="8">
    <source>
        <dbReference type="ARBA" id="ARBA00023033"/>
    </source>
</evidence>
<dbReference type="Pfam" id="PF00067">
    <property type="entry name" value="p450"/>
    <property type="match status" value="1"/>
</dbReference>
<keyword evidence="8 10" id="KW-0503">Monooxygenase</keyword>
<feature type="binding site" description="axial binding residue" evidence="9">
    <location>
        <position position="131"/>
    </location>
    <ligand>
        <name>heme</name>
        <dbReference type="ChEBI" id="CHEBI:30413"/>
    </ligand>
    <ligandPart>
        <name>Fe</name>
        <dbReference type="ChEBI" id="CHEBI:18248"/>
    </ligandPart>
</feature>
<dbReference type="GO" id="GO:0005506">
    <property type="term" value="F:iron ion binding"/>
    <property type="evidence" value="ECO:0007669"/>
    <property type="project" value="InterPro"/>
</dbReference>
<keyword evidence="5 9" id="KW-0479">Metal-binding</keyword>
<evidence type="ECO:0000256" key="4">
    <source>
        <dbReference type="ARBA" id="ARBA00022617"/>
    </source>
</evidence>
<name>A0A0D0CI11_9AGAR</name>
<dbReference type="InterPro" id="IPR050364">
    <property type="entry name" value="Cytochrome_P450_fung"/>
</dbReference>
<dbReference type="Gene3D" id="1.10.630.10">
    <property type="entry name" value="Cytochrome P450"/>
    <property type="match status" value="1"/>
</dbReference>
<sequence>SFILAMSVHPDKQRKAQAEIDRVVGSERLPTFEDRPQLTYVESVIKEVYRWNPVAPIAVPHKYSGETDDEYRGWRIPKDSIVIGNSWAIMHDAQLYPSPFQFLPERYLKQQDVRLNPDPRKFAFGYGRRICPGRLLVDDTLYIAAVTILALFDIGPLTSGDVPQYSPYADMGFPSHPGAFECSITPRPNVAARDLTYS</sequence>
<keyword evidence="4 9" id="KW-0349">Heme</keyword>
<reference evidence="11 12" key="1">
    <citation type="submission" date="2014-04" db="EMBL/GenBank/DDBJ databases">
        <title>Evolutionary Origins and Diversification of the Mycorrhizal Mutualists.</title>
        <authorList>
            <consortium name="DOE Joint Genome Institute"/>
            <consortium name="Mycorrhizal Genomics Consortium"/>
            <person name="Kohler A."/>
            <person name="Kuo A."/>
            <person name="Nagy L.G."/>
            <person name="Floudas D."/>
            <person name="Copeland A."/>
            <person name="Barry K.W."/>
            <person name="Cichocki N."/>
            <person name="Veneault-Fourrey C."/>
            <person name="LaButti K."/>
            <person name="Lindquist E.A."/>
            <person name="Lipzen A."/>
            <person name="Lundell T."/>
            <person name="Morin E."/>
            <person name="Murat C."/>
            <person name="Riley R."/>
            <person name="Ohm R."/>
            <person name="Sun H."/>
            <person name="Tunlid A."/>
            <person name="Henrissat B."/>
            <person name="Grigoriev I.V."/>
            <person name="Hibbett D.S."/>
            <person name="Martin F."/>
        </authorList>
    </citation>
    <scope>NUCLEOTIDE SEQUENCE [LARGE SCALE GENOMIC DNA]</scope>
    <source>
        <strain evidence="11 12">FD-317 M1</strain>
    </source>
</reference>
<evidence type="ECO:0000313" key="12">
    <source>
        <dbReference type="Proteomes" id="UP000053593"/>
    </source>
</evidence>
<dbReference type="PANTHER" id="PTHR46300:SF7">
    <property type="entry name" value="P450, PUTATIVE (EUROFUNG)-RELATED"/>
    <property type="match status" value="1"/>
</dbReference>
<dbReference type="PROSITE" id="PS00086">
    <property type="entry name" value="CYTOCHROME_P450"/>
    <property type="match status" value="1"/>
</dbReference>
<organism evidence="11 12">
    <name type="scientific">Collybiopsis luxurians FD-317 M1</name>
    <dbReference type="NCBI Taxonomy" id="944289"/>
    <lineage>
        <taxon>Eukaryota</taxon>
        <taxon>Fungi</taxon>
        <taxon>Dikarya</taxon>
        <taxon>Basidiomycota</taxon>
        <taxon>Agaricomycotina</taxon>
        <taxon>Agaricomycetes</taxon>
        <taxon>Agaricomycetidae</taxon>
        <taxon>Agaricales</taxon>
        <taxon>Marasmiineae</taxon>
        <taxon>Omphalotaceae</taxon>
        <taxon>Collybiopsis</taxon>
        <taxon>Collybiopsis luxurians</taxon>
    </lineage>
</organism>
<dbReference type="GO" id="GO:0004497">
    <property type="term" value="F:monooxygenase activity"/>
    <property type="evidence" value="ECO:0007669"/>
    <property type="project" value="UniProtKB-KW"/>
</dbReference>
<comment type="cofactor">
    <cofactor evidence="1 9">
        <name>heme</name>
        <dbReference type="ChEBI" id="CHEBI:30413"/>
    </cofactor>
</comment>
<dbReference type="InterPro" id="IPR002401">
    <property type="entry name" value="Cyt_P450_E_grp-I"/>
</dbReference>
<dbReference type="InterPro" id="IPR017972">
    <property type="entry name" value="Cyt_P450_CS"/>
</dbReference>